<evidence type="ECO:0000313" key="2">
    <source>
        <dbReference type="Proteomes" id="UP001562065"/>
    </source>
</evidence>
<proteinExistence type="predicted"/>
<dbReference type="Proteomes" id="UP001562065">
    <property type="component" value="Unassembled WGS sequence"/>
</dbReference>
<accession>A0ABV4AH34</accession>
<dbReference type="RefSeq" id="WP_369455001.1">
    <property type="nucleotide sequence ID" value="NZ_JBGCUO010000001.1"/>
</dbReference>
<keyword evidence="2" id="KW-1185">Reference proteome</keyword>
<comment type="caution">
    <text evidence="1">The sequence shown here is derived from an EMBL/GenBank/DDBJ whole genome shotgun (WGS) entry which is preliminary data.</text>
</comment>
<dbReference type="InterPro" id="IPR009749">
    <property type="entry name" value="DUF1315"/>
</dbReference>
<name>A0ABV4AH34_9GAMM</name>
<protein>
    <submittedName>
        <fullName evidence="1">YeaC family protein</fullName>
    </submittedName>
</protein>
<dbReference type="Pfam" id="PF07023">
    <property type="entry name" value="DUF1315"/>
    <property type="match status" value="1"/>
</dbReference>
<organism evidence="1 2">
    <name type="scientific">Isoalcanivorax beigongshangi</name>
    <dbReference type="NCBI Taxonomy" id="3238810"/>
    <lineage>
        <taxon>Bacteria</taxon>
        <taxon>Pseudomonadati</taxon>
        <taxon>Pseudomonadota</taxon>
        <taxon>Gammaproteobacteria</taxon>
        <taxon>Oceanospirillales</taxon>
        <taxon>Alcanivoracaceae</taxon>
        <taxon>Isoalcanivorax</taxon>
    </lineage>
</organism>
<reference evidence="1 2" key="1">
    <citation type="submission" date="2024-07" db="EMBL/GenBank/DDBJ databases">
        <authorList>
            <person name="Ren Q."/>
        </authorList>
    </citation>
    <scope>NUCLEOTIDE SEQUENCE [LARGE SCALE GENOMIC DNA]</scope>
    <source>
        <strain evidence="1 2">REN37</strain>
    </source>
</reference>
<dbReference type="EMBL" id="JBGCUO010000001">
    <property type="protein sequence ID" value="MEY1661752.1"/>
    <property type="molecule type" value="Genomic_DNA"/>
</dbReference>
<evidence type="ECO:0000313" key="1">
    <source>
        <dbReference type="EMBL" id="MEY1661752.1"/>
    </source>
</evidence>
<gene>
    <name evidence="1" type="ORF">AB5I84_06280</name>
</gene>
<sequence length="98" mass="11177">MDSPSFSSFEALVDSMSREVWENMRRAVELGKWPDGRVLSVEQRALSLQAVLAWEARNQVPERERTGHVPRPDCESDHIHSLEQILTLRPAKGDDDHA</sequence>